<evidence type="ECO:0000313" key="2">
    <source>
        <dbReference type="EMBL" id="KON95392.1"/>
    </source>
</evidence>
<dbReference type="Proteomes" id="UP000037269">
    <property type="component" value="Unassembled WGS sequence"/>
</dbReference>
<proteinExistence type="predicted"/>
<evidence type="ECO:0008006" key="6">
    <source>
        <dbReference type="Google" id="ProtNLM"/>
    </source>
</evidence>
<organism evidence="2 4">
    <name type="scientific">Aneurinibacillus migulanus</name>
    <name type="common">Bacillus migulanus</name>
    <dbReference type="NCBI Taxonomy" id="47500"/>
    <lineage>
        <taxon>Bacteria</taxon>
        <taxon>Bacillati</taxon>
        <taxon>Bacillota</taxon>
        <taxon>Bacilli</taxon>
        <taxon>Bacillales</taxon>
        <taxon>Paenibacillaceae</taxon>
        <taxon>Aneurinibacillus group</taxon>
        <taxon>Aneurinibacillus</taxon>
    </lineage>
</organism>
<reference evidence="2 4" key="1">
    <citation type="submission" date="2015-07" db="EMBL/GenBank/DDBJ databases">
        <title>Fjat-14205 dsm 2895.</title>
        <authorList>
            <person name="Liu B."/>
            <person name="Wang J."/>
            <person name="Zhu Y."/>
            <person name="Liu G."/>
            <person name="Chen Q."/>
            <person name="Chen Z."/>
            <person name="Lan J."/>
            <person name="Che J."/>
            <person name="Ge C."/>
            <person name="Shi H."/>
            <person name="Pan Z."/>
            <person name="Liu X."/>
        </authorList>
    </citation>
    <scope>NUCLEOTIDE SEQUENCE [LARGE SCALE GENOMIC DNA]</scope>
    <source>
        <strain evidence="2 4">DSM 2895</strain>
    </source>
</reference>
<feature type="compositionally biased region" description="Pro residues" evidence="1">
    <location>
        <begin position="27"/>
        <end position="73"/>
    </location>
</feature>
<reference evidence="3 5" key="2">
    <citation type="submission" date="2016-10" db="EMBL/GenBank/DDBJ databases">
        <authorList>
            <person name="de Groot N.N."/>
        </authorList>
    </citation>
    <scope>NUCLEOTIDE SEQUENCE [LARGE SCALE GENOMIC DNA]</scope>
    <source>
        <strain evidence="3 5">DSM 2895</strain>
    </source>
</reference>
<evidence type="ECO:0000313" key="3">
    <source>
        <dbReference type="EMBL" id="SDI68365.1"/>
    </source>
</evidence>
<accession>A0A0D1XLS8</accession>
<dbReference type="OrthoDB" id="2068061at2"/>
<dbReference type="EMBL" id="LGUG01000004">
    <property type="protein sequence ID" value="KON95392.1"/>
    <property type="molecule type" value="Genomic_DNA"/>
</dbReference>
<sequence length="150" mass="16883">MSKSHKEERQFSFPQNLPSIPGFPGGGFPPQPPTQPPYPGPFPGGGFPPQPPTQPPGGPGQQPMQPPTPPPTYIPQQSQAYSTQAVAPGSLRLCLFRWTYVWLSNGDQFWIWPFSVRQQTVTYFRYIPFFGYTIGGLDTRRIDYFVCNVY</sequence>
<protein>
    <recommendedName>
        <fullName evidence="6">Transporter</fullName>
    </recommendedName>
</protein>
<dbReference type="PATRIC" id="fig|47500.12.peg.5302"/>
<dbReference type="STRING" id="47500.AF333_07730"/>
<keyword evidence="4" id="KW-1185">Reference proteome</keyword>
<dbReference type="AlphaFoldDB" id="A0A0D1XLS8"/>
<feature type="compositionally biased region" description="Basic and acidic residues" evidence="1">
    <location>
        <begin position="1"/>
        <end position="10"/>
    </location>
</feature>
<evidence type="ECO:0000256" key="1">
    <source>
        <dbReference type="SAM" id="MobiDB-lite"/>
    </source>
</evidence>
<evidence type="ECO:0000313" key="4">
    <source>
        <dbReference type="Proteomes" id="UP000037269"/>
    </source>
</evidence>
<dbReference type="RefSeq" id="WP_043065581.1">
    <property type="nucleotide sequence ID" value="NZ_BJOA01000021.1"/>
</dbReference>
<feature type="region of interest" description="Disordered" evidence="1">
    <location>
        <begin position="1"/>
        <end position="80"/>
    </location>
</feature>
<dbReference type="GeneID" id="42305085"/>
<gene>
    <name evidence="2" type="ORF">AF333_07730</name>
    <name evidence="3" type="ORF">SAMN04487909_106154</name>
</gene>
<dbReference type="Proteomes" id="UP000182836">
    <property type="component" value="Unassembled WGS sequence"/>
</dbReference>
<evidence type="ECO:0000313" key="5">
    <source>
        <dbReference type="Proteomes" id="UP000182836"/>
    </source>
</evidence>
<dbReference type="EMBL" id="FNED01000006">
    <property type="protein sequence ID" value="SDI68365.1"/>
    <property type="molecule type" value="Genomic_DNA"/>
</dbReference>
<name>A0A0D1XLS8_ANEMI</name>